<evidence type="ECO:0000313" key="2">
    <source>
        <dbReference type="Proteomes" id="UP000053477"/>
    </source>
</evidence>
<name>A0A0H2QWL2_9AGAM</name>
<dbReference type="AlphaFoldDB" id="A0A0H2QWL2"/>
<proteinExistence type="predicted"/>
<dbReference type="EMBL" id="KQ086845">
    <property type="protein sequence ID" value="KLO03955.1"/>
    <property type="molecule type" value="Genomic_DNA"/>
</dbReference>
<reference evidence="1 2" key="1">
    <citation type="submission" date="2015-04" db="EMBL/GenBank/DDBJ databases">
        <title>Complete genome sequence of Schizopora paradoxa KUC8140, a cosmopolitan wood degrader in East Asia.</title>
        <authorList>
            <consortium name="DOE Joint Genome Institute"/>
            <person name="Min B."/>
            <person name="Park H."/>
            <person name="Jang Y."/>
            <person name="Kim J.-J."/>
            <person name="Kim K.H."/>
            <person name="Pangilinan J."/>
            <person name="Lipzen A."/>
            <person name="Riley R."/>
            <person name="Grigoriev I.V."/>
            <person name="Spatafora J.W."/>
            <person name="Choi I.-G."/>
        </authorList>
    </citation>
    <scope>NUCLEOTIDE SEQUENCE [LARGE SCALE GENOMIC DNA]</scope>
    <source>
        <strain evidence="1 2">KUC8140</strain>
    </source>
</reference>
<dbReference type="InParanoid" id="A0A0H2QWL2"/>
<protein>
    <submittedName>
        <fullName evidence="1">Uncharacterized protein</fullName>
    </submittedName>
</protein>
<gene>
    <name evidence="1" type="ORF">SCHPADRAFT_897417</name>
</gene>
<organism evidence="1 2">
    <name type="scientific">Schizopora paradoxa</name>
    <dbReference type="NCBI Taxonomy" id="27342"/>
    <lineage>
        <taxon>Eukaryota</taxon>
        <taxon>Fungi</taxon>
        <taxon>Dikarya</taxon>
        <taxon>Basidiomycota</taxon>
        <taxon>Agaricomycotina</taxon>
        <taxon>Agaricomycetes</taxon>
        <taxon>Hymenochaetales</taxon>
        <taxon>Schizoporaceae</taxon>
        <taxon>Schizopora</taxon>
    </lineage>
</organism>
<keyword evidence="2" id="KW-1185">Reference proteome</keyword>
<sequence>MSAEFEREKIRRDEVIKAREREVVCRDAVDCSSMSLSAGWREMKRVEQRKVAKLNTSSQKAFLPSLSPVRVTIMKREIDEWGETSFTRSFRPIVQGVRMWMGVKAKKRAQLQESIANSIAISVLEARDNVACNRRESVGYATGNRAHFYSNPGERDKVKTVAKALYRRLEIVNFTFF</sequence>
<accession>A0A0H2QWL2</accession>
<evidence type="ECO:0000313" key="1">
    <source>
        <dbReference type="EMBL" id="KLO03955.1"/>
    </source>
</evidence>
<dbReference type="Proteomes" id="UP000053477">
    <property type="component" value="Unassembled WGS sequence"/>
</dbReference>